<comment type="caution">
    <text evidence="1">The sequence shown here is derived from an EMBL/GenBank/DDBJ whole genome shotgun (WGS) entry which is preliminary data.</text>
</comment>
<evidence type="ECO:0000313" key="1">
    <source>
        <dbReference type="EMBL" id="GBM43251.1"/>
    </source>
</evidence>
<reference evidence="1 2" key="1">
    <citation type="journal article" date="2019" name="Sci. Rep.">
        <title>Orb-weaving spider Araneus ventricosus genome elucidates the spidroin gene catalogue.</title>
        <authorList>
            <person name="Kono N."/>
            <person name="Nakamura H."/>
            <person name="Ohtoshi R."/>
            <person name="Moran D.A.P."/>
            <person name="Shinohara A."/>
            <person name="Yoshida Y."/>
            <person name="Fujiwara M."/>
            <person name="Mori M."/>
            <person name="Tomita M."/>
            <person name="Arakawa K."/>
        </authorList>
    </citation>
    <scope>NUCLEOTIDE SEQUENCE [LARGE SCALE GENOMIC DNA]</scope>
</reference>
<dbReference type="EMBL" id="BGPR01174829">
    <property type="protein sequence ID" value="GBM43251.1"/>
    <property type="molecule type" value="Genomic_DNA"/>
</dbReference>
<dbReference type="AlphaFoldDB" id="A0A4Y2FQ25"/>
<protein>
    <submittedName>
        <fullName evidence="1">Uncharacterized protein</fullName>
    </submittedName>
</protein>
<sequence>MVSPSLQSLSDLCGIRVAYLMWTRRDVTKKCLKEVLFDELVDFVLDDVGRLPLPEQLKSRIFKHVKPSGKHLLSLLNLWFSNQLPENSQKWLTSDMLYECLILNADGLINSRKTAEKLLSNRMLHDVSAFRLACINFLEKEVLKLWILVKDYFLNKIWLEGEQAQDFISQNGRKISFMDCYVDLTDHYYSNFKREYPILDNFSACEPFPFTTEPDEVLF</sequence>
<organism evidence="1 2">
    <name type="scientific">Araneus ventricosus</name>
    <name type="common">Orbweaver spider</name>
    <name type="synonym">Epeira ventricosa</name>
    <dbReference type="NCBI Taxonomy" id="182803"/>
    <lineage>
        <taxon>Eukaryota</taxon>
        <taxon>Metazoa</taxon>
        <taxon>Ecdysozoa</taxon>
        <taxon>Arthropoda</taxon>
        <taxon>Chelicerata</taxon>
        <taxon>Arachnida</taxon>
        <taxon>Araneae</taxon>
        <taxon>Araneomorphae</taxon>
        <taxon>Entelegynae</taxon>
        <taxon>Araneoidea</taxon>
        <taxon>Araneidae</taxon>
        <taxon>Araneus</taxon>
    </lineage>
</organism>
<gene>
    <name evidence="1" type="ORF">AVEN_241299_1</name>
</gene>
<accession>A0A4Y2FQ25</accession>
<name>A0A4Y2FQ25_ARAVE</name>
<keyword evidence="2" id="KW-1185">Reference proteome</keyword>
<proteinExistence type="predicted"/>
<evidence type="ECO:0000313" key="2">
    <source>
        <dbReference type="Proteomes" id="UP000499080"/>
    </source>
</evidence>
<dbReference type="Proteomes" id="UP000499080">
    <property type="component" value="Unassembled WGS sequence"/>
</dbReference>